<feature type="compositionally biased region" description="Low complexity" evidence="4">
    <location>
        <begin position="411"/>
        <end position="424"/>
    </location>
</feature>
<evidence type="ECO:0000256" key="1">
    <source>
        <dbReference type="ARBA" id="ARBA00005702"/>
    </source>
</evidence>
<evidence type="ECO:0000313" key="6">
    <source>
        <dbReference type="EnsemblMetazoa" id="ASIC018418-PA"/>
    </source>
</evidence>
<keyword evidence="2 3" id="KW-0175">Coiled coil</keyword>
<sequence length="448" mass="49190">MRVGEDDLPSLEYIEDPYIPKLDPNCITPSLDEVYDIDEDDGLIGHEQHWPDETELYLRSLTLDQILGVPSDDDDDEDEDVRPGPAEVELQAVETEFNPPLSSDEGDTGERHHGSTTEDDRRLRVGINFEPLRAAGQGQTDRGIPTSGGGGVVRNILASKLLGGATNRRIRALFNRRKIRDVRVTFIDFSKPYLARISSGDNYKSFLNIGSAAGGGGGWICAYTELCASCVKPYKSVHLALRFVNNAGKHTRTSTTGTAAKHNSGKLSDASPVGSISSAEIANEFSGLSAEEQTAQREEWSQELARVEEEITTLRTVLQSKMRHASELKRKLGITVWKEITDDVSQGLKNVKESNVYQKTESAIKTTAGKTTSVIGGIAGKMTQKLTEMKQSDSYRSFEERVGTAYENVRSKVSSRSSSVQSLSDMQNDERRSSVTTPTAIPEEKPLS</sequence>
<feature type="coiled-coil region" evidence="3">
    <location>
        <begin position="290"/>
        <end position="317"/>
    </location>
</feature>
<dbReference type="Pfam" id="PF04201">
    <property type="entry name" value="TPD52"/>
    <property type="match status" value="1"/>
</dbReference>
<dbReference type="Proteomes" id="UP000030765">
    <property type="component" value="Unassembled WGS sequence"/>
</dbReference>
<feature type="region of interest" description="Disordered" evidence="4">
    <location>
        <begin position="250"/>
        <end position="273"/>
    </location>
</feature>
<comment type="similarity">
    <text evidence="1">Belongs to the TPD52 family.</text>
</comment>
<keyword evidence="7" id="KW-1185">Reference proteome</keyword>
<dbReference type="EMBL" id="ATLV01024003">
    <property type="status" value="NOT_ANNOTATED_CDS"/>
    <property type="molecule type" value="Genomic_DNA"/>
</dbReference>
<dbReference type="STRING" id="74873.A0A084WJA4"/>
<reference evidence="6" key="2">
    <citation type="submission" date="2020-05" db="UniProtKB">
        <authorList>
            <consortium name="EnsemblMetazoa"/>
        </authorList>
    </citation>
    <scope>IDENTIFICATION</scope>
</reference>
<evidence type="ECO:0008006" key="8">
    <source>
        <dbReference type="Google" id="ProtNLM"/>
    </source>
</evidence>
<dbReference type="VEuPathDB" id="VectorBase:ASIC018418"/>
<evidence type="ECO:0000256" key="4">
    <source>
        <dbReference type="SAM" id="MobiDB-lite"/>
    </source>
</evidence>
<dbReference type="InterPro" id="IPR007327">
    <property type="entry name" value="TPD52"/>
</dbReference>
<evidence type="ECO:0000256" key="3">
    <source>
        <dbReference type="SAM" id="Coils"/>
    </source>
</evidence>
<dbReference type="VEuPathDB" id="VectorBase:ASIS011846"/>
<gene>
    <name evidence="5" type="ORF">ZHAS_00018418</name>
</gene>
<evidence type="ECO:0000313" key="5">
    <source>
        <dbReference type="EMBL" id="KFB50298.1"/>
    </source>
</evidence>
<dbReference type="PANTHER" id="PTHR19307:SF14">
    <property type="entry name" value="TUMOR PROTEIN D52"/>
    <property type="match status" value="1"/>
</dbReference>
<organism evidence="5">
    <name type="scientific">Anopheles sinensis</name>
    <name type="common">Mosquito</name>
    <dbReference type="NCBI Taxonomy" id="74873"/>
    <lineage>
        <taxon>Eukaryota</taxon>
        <taxon>Metazoa</taxon>
        <taxon>Ecdysozoa</taxon>
        <taxon>Arthropoda</taxon>
        <taxon>Hexapoda</taxon>
        <taxon>Insecta</taxon>
        <taxon>Pterygota</taxon>
        <taxon>Neoptera</taxon>
        <taxon>Endopterygota</taxon>
        <taxon>Diptera</taxon>
        <taxon>Nematocera</taxon>
        <taxon>Culicoidea</taxon>
        <taxon>Culicidae</taxon>
        <taxon>Anophelinae</taxon>
        <taxon>Anopheles</taxon>
    </lineage>
</organism>
<dbReference type="GO" id="GO:0005737">
    <property type="term" value="C:cytoplasm"/>
    <property type="evidence" value="ECO:0007669"/>
    <property type="project" value="TreeGrafter"/>
</dbReference>
<reference evidence="5 7" key="1">
    <citation type="journal article" date="2014" name="BMC Genomics">
        <title>Genome sequence of Anopheles sinensis provides insight into genetics basis of mosquito competence for malaria parasites.</title>
        <authorList>
            <person name="Zhou D."/>
            <person name="Zhang D."/>
            <person name="Ding G."/>
            <person name="Shi L."/>
            <person name="Hou Q."/>
            <person name="Ye Y."/>
            <person name="Xu Y."/>
            <person name="Zhou H."/>
            <person name="Xiong C."/>
            <person name="Li S."/>
            <person name="Yu J."/>
            <person name="Hong S."/>
            <person name="Yu X."/>
            <person name="Zou P."/>
            <person name="Chen C."/>
            <person name="Chang X."/>
            <person name="Wang W."/>
            <person name="Lv Y."/>
            <person name="Sun Y."/>
            <person name="Ma L."/>
            <person name="Shen B."/>
            <person name="Zhu C."/>
        </authorList>
    </citation>
    <scope>NUCLEOTIDE SEQUENCE [LARGE SCALE GENOMIC DNA]</scope>
</reference>
<dbReference type="AlphaFoldDB" id="A0A084WJA4"/>
<dbReference type="PANTHER" id="PTHR19307">
    <property type="entry name" value="TUMOR PROTEIN D52"/>
    <property type="match status" value="1"/>
</dbReference>
<feature type="region of interest" description="Disordered" evidence="4">
    <location>
        <begin position="88"/>
        <end position="122"/>
    </location>
</feature>
<dbReference type="OrthoDB" id="10000687at2759"/>
<feature type="region of interest" description="Disordered" evidence="4">
    <location>
        <begin position="408"/>
        <end position="448"/>
    </location>
</feature>
<dbReference type="EnsemblMetazoa" id="ASIC018418-RA">
    <property type="protein sequence ID" value="ASIC018418-PA"/>
    <property type="gene ID" value="ASIC018418"/>
</dbReference>
<accession>A0A084WJA4</accession>
<evidence type="ECO:0000313" key="7">
    <source>
        <dbReference type="Proteomes" id="UP000030765"/>
    </source>
</evidence>
<name>A0A084WJA4_ANOSI</name>
<feature type="compositionally biased region" description="Basic and acidic residues" evidence="4">
    <location>
        <begin position="108"/>
        <end position="122"/>
    </location>
</feature>
<evidence type="ECO:0000256" key="2">
    <source>
        <dbReference type="ARBA" id="ARBA00023054"/>
    </source>
</evidence>
<dbReference type="EMBL" id="KE525348">
    <property type="protein sequence ID" value="KFB50298.1"/>
    <property type="molecule type" value="Genomic_DNA"/>
</dbReference>
<proteinExistence type="inferred from homology"/>
<protein>
    <recommendedName>
        <fullName evidence="8">Tumor protein D54</fullName>
    </recommendedName>
</protein>
<dbReference type="OMA" id="WICAYTE"/>